<protein>
    <recommendedName>
        <fullName evidence="6">Mutator family transposase</fullName>
    </recommendedName>
</protein>
<dbReference type="GO" id="GO:0003677">
    <property type="term" value="F:DNA binding"/>
    <property type="evidence" value="ECO:0007669"/>
    <property type="project" value="UniProtKB-UniRule"/>
</dbReference>
<comment type="caution">
    <text evidence="7">The sequence shown here is derived from an EMBL/GenBank/DDBJ whole genome shotgun (WGS) entry which is preliminary data.</text>
</comment>
<evidence type="ECO:0000256" key="3">
    <source>
        <dbReference type="ARBA" id="ARBA00022578"/>
    </source>
</evidence>
<comment type="similarity">
    <text evidence="2 6">Belongs to the transposase mutator family.</text>
</comment>
<dbReference type="EMBL" id="JAPHEG010000007">
    <property type="protein sequence ID" value="MDF2954156.1"/>
    <property type="molecule type" value="Genomic_DNA"/>
</dbReference>
<keyword evidence="6" id="KW-0814">Transposable element</keyword>
<evidence type="ECO:0000256" key="5">
    <source>
        <dbReference type="ARBA" id="ARBA00023172"/>
    </source>
</evidence>
<evidence type="ECO:0000313" key="8">
    <source>
        <dbReference type="Proteomes" id="UP001144110"/>
    </source>
</evidence>
<dbReference type="AlphaFoldDB" id="A0AAE3P6G5"/>
<evidence type="ECO:0000313" key="7">
    <source>
        <dbReference type="EMBL" id="MDF2954156.1"/>
    </source>
</evidence>
<name>A0AAE3P6G5_9BACT</name>
<evidence type="ECO:0000256" key="4">
    <source>
        <dbReference type="ARBA" id="ARBA00023125"/>
    </source>
</evidence>
<dbReference type="PANTHER" id="PTHR33217:SF7">
    <property type="entry name" value="TRANSPOSASE FOR INSERTION SEQUENCE ELEMENT IS1081"/>
    <property type="match status" value="1"/>
</dbReference>
<dbReference type="PANTHER" id="PTHR33217">
    <property type="entry name" value="TRANSPOSASE FOR INSERTION SEQUENCE ELEMENT IS1081"/>
    <property type="match status" value="1"/>
</dbReference>
<comment type="function">
    <text evidence="1 6">Required for the transposition of the insertion element.</text>
</comment>
<dbReference type="GO" id="GO:0006313">
    <property type="term" value="P:DNA transposition"/>
    <property type="evidence" value="ECO:0007669"/>
    <property type="project" value="UniProtKB-UniRule"/>
</dbReference>
<keyword evidence="4 6" id="KW-0238">DNA-binding</keyword>
<accession>A0AAE3P6G5</accession>
<sequence length="109" mass="12719">MELTKILLNLPKIIKEVIKRTLKIIMIAEREVFLKGNGGIKNGFYTRNFNTLLGKLEDLKIPRDREENFKTKLIESYKRRNISLDELIFGIFARGMSARAIAQTFEIIF</sequence>
<evidence type="ECO:0000256" key="2">
    <source>
        <dbReference type="ARBA" id="ARBA00010961"/>
    </source>
</evidence>
<keyword evidence="3 6" id="KW-0815">Transposition</keyword>
<organism evidence="7 8">
    <name type="scientific">Candidatus Thermodesulfobacterium syntrophicum</name>
    <dbReference type="NCBI Taxonomy" id="3060442"/>
    <lineage>
        <taxon>Bacteria</taxon>
        <taxon>Pseudomonadati</taxon>
        <taxon>Thermodesulfobacteriota</taxon>
        <taxon>Thermodesulfobacteria</taxon>
        <taxon>Thermodesulfobacteriales</taxon>
        <taxon>Thermodesulfobacteriaceae</taxon>
        <taxon>Thermodesulfobacterium</taxon>
    </lineage>
</organism>
<evidence type="ECO:0000256" key="1">
    <source>
        <dbReference type="ARBA" id="ARBA00002190"/>
    </source>
</evidence>
<dbReference type="Pfam" id="PF00872">
    <property type="entry name" value="Transposase_mut"/>
    <property type="match status" value="1"/>
</dbReference>
<keyword evidence="5 6" id="KW-0233">DNA recombination</keyword>
<feature type="non-terminal residue" evidence="7">
    <location>
        <position position="109"/>
    </location>
</feature>
<dbReference type="GO" id="GO:0004803">
    <property type="term" value="F:transposase activity"/>
    <property type="evidence" value="ECO:0007669"/>
    <property type="project" value="UniProtKB-UniRule"/>
</dbReference>
<proteinExistence type="inferred from homology"/>
<dbReference type="InterPro" id="IPR001207">
    <property type="entry name" value="Transposase_mutator"/>
</dbReference>
<reference evidence="7" key="1">
    <citation type="submission" date="2022-11" db="EMBL/GenBank/DDBJ databases">
        <title>Candidatus Alkanophaga archaea from heated hydrothermal vent sediment oxidize petroleum alkanes.</title>
        <authorList>
            <person name="Zehnle H."/>
            <person name="Laso-Perez R."/>
            <person name="Lipp J."/>
            <person name="Teske A."/>
            <person name="Wegener G."/>
        </authorList>
    </citation>
    <scope>NUCLEOTIDE SEQUENCE</scope>
    <source>
        <strain evidence="7">MCA70</strain>
    </source>
</reference>
<evidence type="ECO:0000256" key="6">
    <source>
        <dbReference type="RuleBase" id="RU365089"/>
    </source>
</evidence>
<dbReference type="Proteomes" id="UP001144110">
    <property type="component" value="Unassembled WGS sequence"/>
</dbReference>
<gene>
    <name evidence="7" type="ORF">OD816_001401</name>
</gene>